<evidence type="ECO:0000256" key="7">
    <source>
        <dbReference type="ARBA" id="ARBA00022989"/>
    </source>
</evidence>
<dbReference type="GO" id="GO:0140359">
    <property type="term" value="F:ABC-type transporter activity"/>
    <property type="evidence" value="ECO:0007669"/>
    <property type="project" value="InterPro"/>
</dbReference>
<sequence length="416" mass="46585">DIELFPYGDQTAVGERGVSLSGGQKARVNLARAMYFDADIFLLDDPLSAVDASVSKHLFEKCINGYLKDKVRILATHQIQFLKGASQILVLKEGRCLALGSFDQLTQSGVDLGSMMEDYEQERRQRLCSMNSTASNMSLNEELTDGTTAIPMFESTLSLASSVSTAYDDIEGEKINQKAPKGTEEVKTSGAVTLKVYIEYIKSGAGLFLRIVLLFSYISTQVLFNGSDFWLTAWTNEEQKKYNIKDCWSNATKTSLNESGLYTYTHGLLDREFFFTNYGNVTEDCFRLTNNYLIDEDDATRIVNTPFNLSVYAILVLIVFILSLLRTTTFFQMCMKASRTLHNRMFRCVLRSPVSFFDSNPVGRVLNRFAKDVGIIDETMPMAALDAVIVSKIETPLTTCMMFSSMKLSLLHSLCA</sequence>
<dbReference type="GO" id="GO:0016887">
    <property type="term" value="F:ATP hydrolysis activity"/>
    <property type="evidence" value="ECO:0007669"/>
    <property type="project" value="InterPro"/>
</dbReference>
<organism evidence="11 12">
    <name type="scientific">Trichonephila clavata</name>
    <name type="common">Joro spider</name>
    <name type="synonym">Nephila clavata</name>
    <dbReference type="NCBI Taxonomy" id="2740835"/>
    <lineage>
        <taxon>Eukaryota</taxon>
        <taxon>Metazoa</taxon>
        <taxon>Ecdysozoa</taxon>
        <taxon>Arthropoda</taxon>
        <taxon>Chelicerata</taxon>
        <taxon>Arachnida</taxon>
        <taxon>Araneae</taxon>
        <taxon>Araneomorphae</taxon>
        <taxon>Entelegynae</taxon>
        <taxon>Araneoidea</taxon>
        <taxon>Nephilidae</taxon>
        <taxon>Trichonephila</taxon>
    </lineage>
</organism>
<dbReference type="EMBL" id="BMAO01038522">
    <property type="protein sequence ID" value="GFR25464.1"/>
    <property type="molecule type" value="Genomic_DNA"/>
</dbReference>
<feature type="non-terminal residue" evidence="11">
    <location>
        <position position="416"/>
    </location>
</feature>
<dbReference type="GO" id="GO:0005524">
    <property type="term" value="F:ATP binding"/>
    <property type="evidence" value="ECO:0007669"/>
    <property type="project" value="UniProtKB-KW"/>
</dbReference>
<dbReference type="InterPro" id="IPR003439">
    <property type="entry name" value="ABC_transporter-like_ATP-bd"/>
</dbReference>
<dbReference type="PANTHER" id="PTHR24223">
    <property type="entry name" value="ATP-BINDING CASSETTE SUB-FAMILY C"/>
    <property type="match status" value="1"/>
</dbReference>
<name>A0A8X6LZ79_TRICU</name>
<comment type="caution">
    <text evidence="11">The sequence shown here is derived from an EMBL/GenBank/DDBJ whole genome shotgun (WGS) entry which is preliminary data.</text>
</comment>
<dbReference type="Gene3D" id="3.40.50.300">
    <property type="entry name" value="P-loop containing nucleotide triphosphate hydrolases"/>
    <property type="match status" value="1"/>
</dbReference>
<dbReference type="SUPFAM" id="SSF52540">
    <property type="entry name" value="P-loop containing nucleoside triphosphate hydrolases"/>
    <property type="match status" value="1"/>
</dbReference>
<dbReference type="AlphaFoldDB" id="A0A8X6LZ79"/>
<dbReference type="InterPro" id="IPR027417">
    <property type="entry name" value="P-loop_NTPase"/>
</dbReference>
<reference evidence="11" key="1">
    <citation type="submission" date="2020-07" db="EMBL/GenBank/DDBJ databases">
        <title>Multicomponent nature underlies the extraordinary mechanical properties of spider dragline silk.</title>
        <authorList>
            <person name="Kono N."/>
            <person name="Nakamura H."/>
            <person name="Mori M."/>
            <person name="Yoshida Y."/>
            <person name="Ohtoshi R."/>
            <person name="Malay A.D."/>
            <person name="Moran D.A.P."/>
            <person name="Tomita M."/>
            <person name="Numata K."/>
            <person name="Arakawa K."/>
        </authorList>
    </citation>
    <scope>NUCLEOTIDE SEQUENCE</scope>
</reference>
<protein>
    <recommendedName>
        <fullName evidence="10">ABC transmembrane type-1 domain-containing protein</fullName>
    </recommendedName>
</protein>
<gene>
    <name evidence="11" type="primary">ABCC4</name>
    <name evidence="11" type="ORF">TNCT_434851</name>
</gene>
<dbReference type="PANTHER" id="PTHR24223:SF456">
    <property type="entry name" value="MULTIDRUG RESISTANCE-ASSOCIATED PROTEIN LETHAL(2)03659"/>
    <property type="match status" value="1"/>
</dbReference>
<dbReference type="Pfam" id="PF00005">
    <property type="entry name" value="ABC_tran"/>
    <property type="match status" value="1"/>
</dbReference>
<evidence type="ECO:0000313" key="12">
    <source>
        <dbReference type="Proteomes" id="UP000887116"/>
    </source>
</evidence>
<evidence type="ECO:0000313" key="11">
    <source>
        <dbReference type="EMBL" id="GFR25464.1"/>
    </source>
</evidence>
<dbReference type="InterPro" id="IPR050173">
    <property type="entry name" value="ABC_transporter_C-like"/>
</dbReference>
<accession>A0A8X6LZ79</accession>
<evidence type="ECO:0000259" key="10">
    <source>
        <dbReference type="PROSITE" id="PS50929"/>
    </source>
</evidence>
<evidence type="ECO:0000256" key="8">
    <source>
        <dbReference type="ARBA" id="ARBA00023136"/>
    </source>
</evidence>
<keyword evidence="7 9" id="KW-1133">Transmembrane helix</keyword>
<evidence type="ECO:0000256" key="1">
    <source>
        <dbReference type="ARBA" id="ARBA00004141"/>
    </source>
</evidence>
<keyword evidence="3" id="KW-0813">Transport</keyword>
<proteinExistence type="inferred from homology"/>
<dbReference type="InterPro" id="IPR011527">
    <property type="entry name" value="ABC1_TM_dom"/>
</dbReference>
<keyword evidence="12" id="KW-1185">Reference proteome</keyword>
<dbReference type="Gene3D" id="1.20.1560.10">
    <property type="entry name" value="ABC transporter type 1, transmembrane domain"/>
    <property type="match status" value="1"/>
</dbReference>
<evidence type="ECO:0000256" key="9">
    <source>
        <dbReference type="SAM" id="Phobius"/>
    </source>
</evidence>
<dbReference type="SUPFAM" id="SSF90123">
    <property type="entry name" value="ABC transporter transmembrane region"/>
    <property type="match status" value="1"/>
</dbReference>
<feature type="transmembrane region" description="Helical" evidence="9">
    <location>
        <begin position="311"/>
        <end position="335"/>
    </location>
</feature>
<dbReference type="PROSITE" id="PS50929">
    <property type="entry name" value="ABC_TM1F"/>
    <property type="match status" value="1"/>
</dbReference>
<dbReference type="Pfam" id="PF00664">
    <property type="entry name" value="ABC_membrane"/>
    <property type="match status" value="1"/>
</dbReference>
<evidence type="ECO:0000256" key="3">
    <source>
        <dbReference type="ARBA" id="ARBA00022448"/>
    </source>
</evidence>
<keyword evidence="6" id="KW-0067">ATP-binding</keyword>
<dbReference type="GO" id="GO:0016020">
    <property type="term" value="C:membrane"/>
    <property type="evidence" value="ECO:0007669"/>
    <property type="project" value="UniProtKB-SubCell"/>
</dbReference>
<feature type="domain" description="ABC transmembrane type-1" evidence="10">
    <location>
        <begin position="287"/>
        <end position="388"/>
    </location>
</feature>
<dbReference type="OrthoDB" id="6500128at2759"/>
<evidence type="ECO:0000256" key="4">
    <source>
        <dbReference type="ARBA" id="ARBA00022692"/>
    </source>
</evidence>
<evidence type="ECO:0000256" key="5">
    <source>
        <dbReference type="ARBA" id="ARBA00022741"/>
    </source>
</evidence>
<keyword evidence="5" id="KW-0547">Nucleotide-binding</keyword>
<evidence type="ECO:0000256" key="2">
    <source>
        <dbReference type="ARBA" id="ARBA00009726"/>
    </source>
</evidence>
<dbReference type="Proteomes" id="UP000887116">
    <property type="component" value="Unassembled WGS sequence"/>
</dbReference>
<keyword evidence="4 9" id="KW-0812">Transmembrane</keyword>
<comment type="similarity">
    <text evidence="2">Belongs to the ABC transporter superfamily. ABCC family. Conjugate transporter (TC 3.A.1.208) subfamily.</text>
</comment>
<comment type="subcellular location">
    <subcellularLocation>
        <location evidence="1">Membrane</location>
        <topology evidence="1">Multi-pass membrane protein</topology>
    </subcellularLocation>
</comment>
<keyword evidence="8 9" id="KW-0472">Membrane</keyword>
<evidence type="ECO:0000256" key="6">
    <source>
        <dbReference type="ARBA" id="ARBA00022840"/>
    </source>
</evidence>
<dbReference type="InterPro" id="IPR036640">
    <property type="entry name" value="ABC1_TM_sf"/>
</dbReference>